<feature type="region of interest" description="Disordered" evidence="1">
    <location>
        <begin position="158"/>
        <end position="262"/>
    </location>
</feature>
<evidence type="ECO:0000313" key="2">
    <source>
        <dbReference type="EMBL" id="KRG45557.1"/>
    </source>
</evidence>
<proteinExistence type="predicted"/>
<protein>
    <recommendedName>
        <fullName evidence="4">General secretion pathway protein GspN</fullName>
    </recommendedName>
</protein>
<name>A0A0R0AKG7_9GAMM</name>
<keyword evidence="3" id="KW-1185">Reference proteome</keyword>
<sequence>MRPDAIGMRTWWRVVFAGWAVIVAVLAGLGMGGRLPADDAPLAARPLPAIPPPPARRLGELSAYAAVAQRPVFAEDRRPHPFFLGGSDTAQATGLRLTGVLMTPQFQMATITTDQGRSLRLRLQGDAVEGWRLLTLSPRSATVEGPGGVRTLDMQVFDGRGGEAPTALRGAGQANAPQLPPPPPNVMPVAAPVAPPPSPAAAPVVQAANAPTPAAQGASATPPAPSEDQLKAIRERIEARRRALQQQQNPQRTGDAAVPKNP</sequence>
<accession>A0A0R0AKG7</accession>
<dbReference type="AlphaFoldDB" id="A0A0R0AKG7"/>
<dbReference type="RefSeq" id="WP_057645946.1">
    <property type="nucleotide sequence ID" value="NZ_LLXU01000062.1"/>
</dbReference>
<reference evidence="2 3" key="1">
    <citation type="submission" date="2015-10" db="EMBL/GenBank/DDBJ databases">
        <title>Genome sequencing and analysis of members of genus Stenotrophomonas.</title>
        <authorList>
            <person name="Patil P.P."/>
            <person name="Midha S."/>
            <person name="Patil P.B."/>
        </authorList>
    </citation>
    <scope>NUCLEOTIDE SEQUENCE [LARGE SCALE GENOMIC DNA]</scope>
    <source>
        <strain evidence="2 3">JCM 16536</strain>
    </source>
</reference>
<feature type="compositionally biased region" description="Basic and acidic residues" evidence="1">
    <location>
        <begin position="228"/>
        <end position="241"/>
    </location>
</feature>
<comment type="caution">
    <text evidence="2">The sequence shown here is derived from an EMBL/GenBank/DDBJ whole genome shotgun (WGS) entry which is preliminary data.</text>
</comment>
<organism evidence="2 3">
    <name type="scientific">Stenotrophomonas panacihumi</name>
    <dbReference type="NCBI Taxonomy" id="676599"/>
    <lineage>
        <taxon>Bacteria</taxon>
        <taxon>Pseudomonadati</taxon>
        <taxon>Pseudomonadota</taxon>
        <taxon>Gammaproteobacteria</taxon>
        <taxon>Lysobacterales</taxon>
        <taxon>Lysobacteraceae</taxon>
        <taxon>Stenotrophomonas</taxon>
    </lineage>
</organism>
<dbReference type="OrthoDB" id="6051102at2"/>
<evidence type="ECO:0000313" key="3">
    <source>
        <dbReference type="Proteomes" id="UP000051802"/>
    </source>
</evidence>
<dbReference type="STRING" id="676599.ARC20_07470"/>
<dbReference type="Proteomes" id="UP000051802">
    <property type="component" value="Unassembled WGS sequence"/>
</dbReference>
<feature type="compositionally biased region" description="Low complexity" evidence="1">
    <location>
        <begin position="201"/>
        <end position="221"/>
    </location>
</feature>
<gene>
    <name evidence="2" type="ORF">ARC20_07470</name>
</gene>
<evidence type="ECO:0000256" key="1">
    <source>
        <dbReference type="SAM" id="MobiDB-lite"/>
    </source>
</evidence>
<evidence type="ECO:0008006" key="4">
    <source>
        <dbReference type="Google" id="ProtNLM"/>
    </source>
</evidence>
<dbReference type="EMBL" id="LLXU01000062">
    <property type="protein sequence ID" value="KRG45557.1"/>
    <property type="molecule type" value="Genomic_DNA"/>
</dbReference>